<feature type="region of interest" description="Disordered" evidence="2">
    <location>
        <begin position="411"/>
        <end position="449"/>
    </location>
</feature>
<reference evidence="4 5" key="1">
    <citation type="submission" date="2019-10" db="EMBL/GenBank/DDBJ databases">
        <authorList>
            <person name="Palmer J.M."/>
        </authorList>
    </citation>
    <scope>NUCLEOTIDE SEQUENCE [LARGE SCALE GENOMIC DNA]</scope>
    <source>
        <strain evidence="4 5">TWF694</strain>
    </source>
</reference>
<keyword evidence="3" id="KW-1133">Transmembrane helix</keyword>
<feature type="region of interest" description="Disordered" evidence="2">
    <location>
        <begin position="1"/>
        <end position="52"/>
    </location>
</feature>
<evidence type="ECO:0008006" key="6">
    <source>
        <dbReference type="Google" id="ProtNLM"/>
    </source>
</evidence>
<feature type="compositionally biased region" description="Basic and acidic residues" evidence="2">
    <location>
        <begin position="561"/>
        <end position="570"/>
    </location>
</feature>
<feature type="compositionally biased region" description="Basic and acidic residues" evidence="2">
    <location>
        <begin position="307"/>
        <end position="333"/>
    </location>
</feature>
<feature type="compositionally biased region" description="Polar residues" evidence="2">
    <location>
        <begin position="437"/>
        <end position="449"/>
    </location>
</feature>
<evidence type="ECO:0000256" key="1">
    <source>
        <dbReference type="SAM" id="Coils"/>
    </source>
</evidence>
<protein>
    <recommendedName>
        <fullName evidence="6">Glycoprotease family protein</fullName>
    </recommendedName>
</protein>
<keyword evidence="3" id="KW-0812">Transmembrane</keyword>
<name>A0AAV9XPN7_9PEZI</name>
<feature type="region of interest" description="Disordered" evidence="2">
    <location>
        <begin position="555"/>
        <end position="600"/>
    </location>
</feature>
<comment type="caution">
    <text evidence="4">The sequence shown here is derived from an EMBL/GenBank/DDBJ whole genome shotgun (WGS) entry which is preliminary data.</text>
</comment>
<proteinExistence type="predicted"/>
<gene>
    <name evidence="4" type="ORF">TWF694_000677</name>
</gene>
<feature type="coiled-coil region" evidence="1">
    <location>
        <begin position="226"/>
        <end position="262"/>
    </location>
</feature>
<dbReference type="AlphaFoldDB" id="A0AAV9XPN7"/>
<organism evidence="4 5">
    <name type="scientific">Orbilia ellipsospora</name>
    <dbReference type="NCBI Taxonomy" id="2528407"/>
    <lineage>
        <taxon>Eukaryota</taxon>
        <taxon>Fungi</taxon>
        <taxon>Dikarya</taxon>
        <taxon>Ascomycota</taxon>
        <taxon>Pezizomycotina</taxon>
        <taxon>Orbiliomycetes</taxon>
        <taxon>Orbiliales</taxon>
        <taxon>Orbiliaceae</taxon>
        <taxon>Orbilia</taxon>
    </lineage>
</organism>
<evidence type="ECO:0000313" key="5">
    <source>
        <dbReference type="Proteomes" id="UP001365542"/>
    </source>
</evidence>
<keyword evidence="1" id="KW-0175">Coiled coil</keyword>
<accession>A0AAV9XPN7</accession>
<feature type="compositionally biased region" description="Polar residues" evidence="2">
    <location>
        <begin position="32"/>
        <end position="48"/>
    </location>
</feature>
<feature type="region of interest" description="Disordered" evidence="2">
    <location>
        <begin position="461"/>
        <end position="502"/>
    </location>
</feature>
<evidence type="ECO:0000256" key="3">
    <source>
        <dbReference type="SAM" id="Phobius"/>
    </source>
</evidence>
<keyword evidence="3" id="KW-0472">Membrane</keyword>
<evidence type="ECO:0000313" key="4">
    <source>
        <dbReference type="EMBL" id="KAK6543958.1"/>
    </source>
</evidence>
<feature type="region of interest" description="Disordered" evidence="2">
    <location>
        <begin position="307"/>
        <end position="336"/>
    </location>
</feature>
<keyword evidence="5" id="KW-1185">Reference proteome</keyword>
<feature type="transmembrane region" description="Helical" evidence="3">
    <location>
        <begin position="628"/>
        <end position="650"/>
    </location>
</feature>
<dbReference type="EMBL" id="JAVHJO010000001">
    <property type="protein sequence ID" value="KAK6543958.1"/>
    <property type="molecule type" value="Genomic_DNA"/>
</dbReference>
<evidence type="ECO:0000256" key="2">
    <source>
        <dbReference type="SAM" id="MobiDB-lite"/>
    </source>
</evidence>
<feature type="compositionally biased region" description="Low complexity" evidence="2">
    <location>
        <begin position="1"/>
        <end position="17"/>
    </location>
</feature>
<dbReference type="Proteomes" id="UP001365542">
    <property type="component" value="Unassembled WGS sequence"/>
</dbReference>
<sequence length="1018" mass="112433">MRRNQSSKATKSPSTTAGPPLRTNMLDLGAWSPTSRFSSNPFGNSPTDQYPAGYGYGYGYEAGDDVSPVSATEPTSQDIRYSDCGVNPFQGLDEQARKERDSGAVGDIWNMITGTARQVDVRKPQQPAQATVVSSKIQVDQSALSPPRTESTRLRSLTDFQIPVGAGAIISPPAASPSEWFKDILIHYEGRPAGIARALSYFPQPASPHPPGLSPPEITSMAVPYLADIESELQELQRARNNPRAEVQVKQVQQERDRVRELIQRQLAYDQAIDALEQATGGKRLTKDQLDPAKIWEEIDLSGARKMSIDDRLPTERSQVQEREQPRSEERSRGQSYMTVVGFEDRTSSIPPVPRIPSVLAQEKPKEPIVLRTMKPTVGFNRKPSTAEQVSPVSPEEKEVPFVLDTRSEMSSNVKQFSEDSPVYNQYLAQPSPAAFSDNSPTNGSDTSGFKWSLAKSDYDEKFPSPAPRAHMRNESTNTVSEPPPYSSPNMNQRARDPQRFSRLSEEVPIQSGRHFPVRASDLPRIATASSGNQQPQLSPQPNVLSYMQFTPTTPHRARYSRADDRERGPRTLIGLGDLGFRTSDPRERAEKKRQRQEKRERLFKRGGSLWFCGVCCGVQKMTRKHKIFWWGVFIFIIILATIIGVVLAMKKSNQMKPVESEEPVNLISLPNLPAVPADAIKVTPRLVNTVNTCISPSAIWSCQLPPPLAANQSSNQPVFNWKIIALNGTTTIIDPNPILPTVDEYKNFSMIDGIVATPSEGEATSLFISLLAGDESTSPTATENTEKPEQAKEIVKRFHNRHFPRAVPTSSTTLVATVTTIETPAATLSAPANGGANPTQTLPSAAVLPTAYSGQQLRFFDRGLPTEHYEFIMHFQKQIYLKSIDNNSTDTNGGVPPSEANFVCIWPQTRYIAKIFTRPNEVSQGTTKQIVDPNTLKVQKGDNAGGFLGYGVQIDEDIANYDTEGTSFISCYAIDNLGNIDVTNVQKKVIVQGLNTGKSKVNYRGCQCSWTNFQNSS</sequence>